<keyword evidence="6" id="KW-1185">Reference proteome</keyword>
<dbReference type="Proteomes" id="UP000736787">
    <property type="component" value="Unassembled WGS sequence"/>
</dbReference>
<evidence type="ECO:0000313" key="1">
    <source>
        <dbReference type="EMBL" id="KAG2919164.1"/>
    </source>
</evidence>
<dbReference type="EMBL" id="RCML01000098">
    <property type="protein sequence ID" value="KAG2991677.1"/>
    <property type="molecule type" value="Genomic_DNA"/>
</dbReference>
<reference evidence="5 6" key="1">
    <citation type="submission" date="2018-01" db="EMBL/GenBank/DDBJ databases">
        <title>Draft genome of the strawberry crown rot pathogen Phytophthora cactorum.</title>
        <authorList>
            <person name="Armitage A.D."/>
            <person name="Lysoe E."/>
            <person name="Nellist C.F."/>
            <person name="Harrison R.J."/>
            <person name="Brurberg M.B."/>
        </authorList>
    </citation>
    <scope>NUCLEOTIDE SEQUENCE [LARGE SCALE GENOMIC DNA]</scope>
    <source>
        <strain evidence="5 6">10300</strain>
    </source>
</reference>
<dbReference type="Proteomes" id="UP000760860">
    <property type="component" value="Unassembled WGS sequence"/>
</dbReference>
<organism evidence="5 6">
    <name type="scientific">Phytophthora cactorum</name>
    <dbReference type="NCBI Taxonomy" id="29920"/>
    <lineage>
        <taxon>Eukaryota</taxon>
        <taxon>Sar</taxon>
        <taxon>Stramenopiles</taxon>
        <taxon>Oomycota</taxon>
        <taxon>Peronosporomycetes</taxon>
        <taxon>Peronosporales</taxon>
        <taxon>Peronosporaceae</taxon>
        <taxon>Phytophthora</taxon>
    </lineage>
</organism>
<dbReference type="Proteomes" id="UP000251314">
    <property type="component" value="Unassembled WGS sequence"/>
</dbReference>
<dbReference type="EMBL" id="RCMK01000305">
    <property type="protein sequence ID" value="KAG2937559.1"/>
    <property type="molecule type" value="Genomic_DNA"/>
</dbReference>
<dbReference type="EMBL" id="RCMV01000370">
    <property type="protein sequence ID" value="KAG3218307.1"/>
    <property type="molecule type" value="Genomic_DNA"/>
</dbReference>
<dbReference type="Proteomes" id="UP000774804">
    <property type="component" value="Unassembled WGS sequence"/>
</dbReference>
<dbReference type="Proteomes" id="UP000697107">
    <property type="component" value="Unassembled WGS sequence"/>
</dbReference>
<gene>
    <name evidence="5" type="ORF">PC110_g14305</name>
    <name evidence="1" type="ORF">PC115_g10239</name>
    <name evidence="2" type="ORF">PC117_g11648</name>
    <name evidence="3" type="ORF">PC118_g4966</name>
    <name evidence="4" type="ORF">PC129_g10882</name>
</gene>
<evidence type="ECO:0000313" key="6">
    <source>
        <dbReference type="Proteomes" id="UP000251314"/>
    </source>
</evidence>
<dbReference type="OrthoDB" id="10298720at2759"/>
<dbReference type="AlphaFoldDB" id="A0A329S1B9"/>
<reference evidence="4" key="2">
    <citation type="submission" date="2018-05" db="EMBL/GenBank/DDBJ databases">
        <title>Effector identification in a new, highly contiguous assembly of the strawberry crown rot pathogen Phytophthora cactorum.</title>
        <authorList>
            <person name="Armitage A.D."/>
            <person name="Nellist C.F."/>
            <person name="Bates H."/>
            <person name="Vickerstaff R.J."/>
            <person name="Harrison R.J."/>
        </authorList>
    </citation>
    <scope>NUCLEOTIDE SEQUENCE</scope>
    <source>
        <strain evidence="1">4032</strain>
        <strain evidence="2">4040</strain>
        <strain evidence="3">P415</strain>
        <strain evidence="4">P421</strain>
    </source>
</reference>
<dbReference type="EMBL" id="MJFZ01000434">
    <property type="protein sequence ID" value="RAW29328.1"/>
    <property type="molecule type" value="Genomic_DNA"/>
</dbReference>
<protein>
    <submittedName>
        <fullName evidence="5">Uncharacterized protein</fullName>
    </submittedName>
</protein>
<evidence type="ECO:0000313" key="2">
    <source>
        <dbReference type="EMBL" id="KAG2937559.1"/>
    </source>
</evidence>
<dbReference type="EMBL" id="RCMI01000298">
    <property type="protein sequence ID" value="KAG2919164.1"/>
    <property type="molecule type" value="Genomic_DNA"/>
</dbReference>
<comment type="caution">
    <text evidence="5">The sequence shown here is derived from an EMBL/GenBank/DDBJ whole genome shotgun (WGS) entry which is preliminary data.</text>
</comment>
<evidence type="ECO:0000313" key="5">
    <source>
        <dbReference type="EMBL" id="RAW29328.1"/>
    </source>
</evidence>
<accession>A0A329S1B9</accession>
<evidence type="ECO:0000313" key="4">
    <source>
        <dbReference type="EMBL" id="KAG3218307.1"/>
    </source>
</evidence>
<proteinExistence type="predicted"/>
<name>A0A329S1B9_9STRA</name>
<dbReference type="VEuPathDB" id="FungiDB:PC110_g14305"/>
<sequence length="72" mass="7852">MAPLWMACAVLLHDDSSRRRGADDTLAVELGFLPVSEMAVGHGLMLKDETAVEQGLPPTEMVVEQWEGSAER</sequence>
<evidence type="ECO:0000313" key="3">
    <source>
        <dbReference type="EMBL" id="KAG2991677.1"/>
    </source>
</evidence>